<feature type="region of interest" description="Disordered" evidence="1">
    <location>
        <begin position="229"/>
        <end position="249"/>
    </location>
</feature>
<dbReference type="EMBL" id="QKYT01000276">
    <property type="protein sequence ID" value="RIA88157.1"/>
    <property type="molecule type" value="Genomic_DNA"/>
</dbReference>
<dbReference type="InterPro" id="IPR011333">
    <property type="entry name" value="SKP1/BTB/POZ_sf"/>
</dbReference>
<feature type="compositionally biased region" description="Low complexity" evidence="1">
    <location>
        <begin position="229"/>
        <end position="248"/>
    </location>
</feature>
<evidence type="ECO:0000256" key="1">
    <source>
        <dbReference type="SAM" id="MobiDB-lite"/>
    </source>
</evidence>
<dbReference type="PANTHER" id="PTHR31758">
    <property type="entry name" value="BTB/POZ DOMAIN-CONTAINING PROTEIN YLR108C"/>
    <property type="match status" value="1"/>
</dbReference>
<dbReference type="AlphaFoldDB" id="A0A397SWF9"/>
<keyword evidence="4" id="KW-1185">Reference proteome</keyword>
<proteinExistence type="predicted"/>
<gene>
    <name evidence="3" type="ORF">C1645_739579</name>
</gene>
<dbReference type="InterPro" id="IPR003131">
    <property type="entry name" value="T1-type_BTB"/>
</dbReference>
<feature type="domain" description="Potassium channel tetramerisation-type BTB" evidence="2">
    <location>
        <begin position="55"/>
        <end position="139"/>
    </location>
</feature>
<dbReference type="GO" id="GO:0051260">
    <property type="term" value="P:protein homooligomerization"/>
    <property type="evidence" value="ECO:0007669"/>
    <property type="project" value="InterPro"/>
</dbReference>
<feature type="region of interest" description="Disordered" evidence="1">
    <location>
        <begin position="1"/>
        <end position="39"/>
    </location>
</feature>
<dbReference type="Proteomes" id="UP000265703">
    <property type="component" value="Unassembled WGS sequence"/>
</dbReference>
<evidence type="ECO:0000313" key="4">
    <source>
        <dbReference type="Proteomes" id="UP000265703"/>
    </source>
</evidence>
<dbReference type="Gene3D" id="3.30.710.10">
    <property type="entry name" value="Potassium Channel Kv1.1, Chain A"/>
    <property type="match status" value="1"/>
</dbReference>
<dbReference type="SUPFAM" id="SSF54695">
    <property type="entry name" value="POZ domain"/>
    <property type="match status" value="1"/>
</dbReference>
<dbReference type="STRING" id="658196.A0A397SWF9"/>
<feature type="compositionally biased region" description="Low complexity" evidence="1">
    <location>
        <begin position="26"/>
        <end position="39"/>
    </location>
</feature>
<organism evidence="3 4">
    <name type="scientific">Glomus cerebriforme</name>
    <dbReference type="NCBI Taxonomy" id="658196"/>
    <lineage>
        <taxon>Eukaryota</taxon>
        <taxon>Fungi</taxon>
        <taxon>Fungi incertae sedis</taxon>
        <taxon>Mucoromycota</taxon>
        <taxon>Glomeromycotina</taxon>
        <taxon>Glomeromycetes</taxon>
        <taxon>Glomerales</taxon>
        <taxon>Glomeraceae</taxon>
        <taxon>Glomus</taxon>
    </lineage>
</organism>
<name>A0A397SWF9_9GLOM</name>
<accession>A0A397SWF9</accession>
<dbReference type="PANTHER" id="PTHR31758:SF2">
    <property type="entry name" value="BTB_POZ DOMAIN-CONTAINING PROTEIN YLR108C"/>
    <property type="match status" value="1"/>
</dbReference>
<comment type="caution">
    <text evidence="3">The sequence shown here is derived from an EMBL/GenBank/DDBJ whole genome shotgun (WGS) entry which is preliminary data.</text>
</comment>
<dbReference type="OrthoDB" id="2414723at2759"/>
<reference evidence="3 4" key="1">
    <citation type="submission" date="2018-06" db="EMBL/GenBank/DDBJ databases">
        <title>Comparative genomics reveals the genomic features of Rhizophagus irregularis, R. cerebriforme, R. diaphanum and Gigaspora rosea, and their symbiotic lifestyle signature.</title>
        <authorList>
            <person name="Morin E."/>
            <person name="San Clemente H."/>
            <person name="Chen E.C.H."/>
            <person name="De La Providencia I."/>
            <person name="Hainaut M."/>
            <person name="Kuo A."/>
            <person name="Kohler A."/>
            <person name="Murat C."/>
            <person name="Tang N."/>
            <person name="Roy S."/>
            <person name="Loubradou J."/>
            <person name="Henrissat B."/>
            <person name="Grigoriev I.V."/>
            <person name="Corradi N."/>
            <person name="Roux C."/>
            <person name="Martin F.M."/>
        </authorList>
    </citation>
    <scope>NUCLEOTIDE SEQUENCE [LARGE SCALE GENOMIC DNA]</scope>
    <source>
        <strain evidence="3 4">DAOM 227022</strain>
    </source>
</reference>
<protein>
    <recommendedName>
        <fullName evidence="2">Potassium channel tetramerisation-type BTB domain-containing protein</fullName>
    </recommendedName>
</protein>
<evidence type="ECO:0000313" key="3">
    <source>
        <dbReference type="EMBL" id="RIA88157.1"/>
    </source>
</evidence>
<dbReference type="Pfam" id="PF02214">
    <property type="entry name" value="BTB_2"/>
    <property type="match status" value="1"/>
</dbReference>
<sequence length="393" mass="45086">MTVDFNNKKSNKYNKNKNKNTKHNNKINNNITNNNNNNNNNTYYYKPSIIQIFNVQIGERSFCLSSESLNNDAPNFFTAAFFGYFSEAKSTNIFIERDPTYFSMIIRYLRGYEVDWPINEKTSMKNLLADVKYYGFERLQNLLEEIYEKNFPENVIPWKILTYASESDPVVAINVKDVELARWNSQSLIYDTSKVLKTKKPLINNGEGDNSDSDDTLAEVNANNDDVTANAAADDNNANDGQNDNANNVIVPDPDKCLYRLEIHGKDASATVTSNWNNGIKFENFTLKDSEEEKIFCKLTESFRTPEGSLNLTPSLKLPFLKDACIEIDGSKYYTYNDLSTYFGVPTRGKPLYFEEIVVRIDEGVFLMRARARTIPFYYASQPFVHSVQSRKI</sequence>
<evidence type="ECO:0000259" key="2">
    <source>
        <dbReference type="Pfam" id="PF02214"/>
    </source>
</evidence>
<feature type="compositionally biased region" description="Basic residues" evidence="1">
    <location>
        <begin position="9"/>
        <end position="25"/>
    </location>
</feature>